<proteinExistence type="inferred from homology"/>
<dbReference type="SUPFAM" id="SSF54534">
    <property type="entry name" value="FKBP-like"/>
    <property type="match status" value="1"/>
</dbReference>
<evidence type="ECO:0000313" key="8">
    <source>
        <dbReference type="Proteomes" id="UP000537890"/>
    </source>
</evidence>
<feature type="domain" description="PpiC" evidence="6">
    <location>
        <begin position="260"/>
        <end position="350"/>
    </location>
</feature>
<dbReference type="InterPro" id="IPR046357">
    <property type="entry name" value="PPIase_dom_sf"/>
</dbReference>
<gene>
    <name evidence="7" type="ORF">H0A75_03190</name>
</gene>
<keyword evidence="4 5" id="KW-0697">Rotamase</keyword>
<evidence type="ECO:0000256" key="5">
    <source>
        <dbReference type="PROSITE-ProRule" id="PRU00278"/>
    </source>
</evidence>
<name>A0A7Z0SEW3_9GAMM</name>
<dbReference type="InterPro" id="IPR050245">
    <property type="entry name" value="PrsA_foldase"/>
</dbReference>
<evidence type="ECO:0000256" key="1">
    <source>
        <dbReference type="ARBA" id="ARBA00000971"/>
    </source>
</evidence>
<dbReference type="Proteomes" id="UP000537890">
    <property type="component" value="Unassembled WGS sequence"/>
</dbReference>
<sequence>MPKKAPVTIGENGQVTEQQLEAAMQAAPFATQFPAMDEKDQAYLRGDMLLRLARAEALYQEAIVTGKNQDSIFQQEMSNFKTALLAQRYVESLRQKIQIPEAVEQQFLVSFKGNGDALIAARSAYIAKHFTSLKNDNIKQLIQQANIQTYFERLDKDPGSETILAKGDGLLIKYGDLVVKEKQPAIDQQRNTDKVNEWIKLTVMAKAAQAQGENVEPQLEEYAHHLATRLLLAEKELQWIPDEKVLHEYFQLHPDIGYIPERRQIGQIVLATKPEAEAMRSRILAGESLFELAGQYSIDAYGRQRSGDMGWLKEGSATKEIEQAIKNLQNNELSEVIKTDKGWHLVLIVNRKPSERKDYPAIKDRVRQKFIAEK</sequence>
<dbReference type="EC" id="5.2.1.8" evidence="3"/>
<evidence type="ECO:0000256" key="3">
    <source>
        <dbReference type="ARBA" id="ARBA00013194"/>
    </source>
</evidence>
<dbReference type="Pfam" id="PF00639">
    <property type="entry name" value="Rotamase"/>
    <property type="match status" value="1"/>
</dbReference>
<dbReference type="PROSITE" id="PS50198">
    <property type="entry name" value="PPIC_PPIASE_2"/>
    <property type="match status" value="1"/>
</dbReference>
<dbReference type="AlphaFoldDB" id="A0A7Z0SEW3"/>
<dbReference type="EMBL" id="JACCHS010000039">
    <property type="protein sequence ID" value="NYT46780.1"/>
    <property type="molecule type" value="Genomic_DNA"/>
</dbReference>
<evidence type="ECO:0000256" key="2">
    <source>
        <dbReference type="ARBA" id="ARBA00007656"/>
    </source>
</evidence>
<dbReference type="GO" id="GO:0003755">
    <property type="term" value="F:peptidyl-prolyl cis-trans isomerase activity"/>
    <property type="evidence" value="ECO:0007669"/>
    <property type="project" value="UniProtKB-KW"/>
</dbReference>
<dbReference type="InterPro" id="IPR000297">
    <property type="entry name" value="PPIase_PpiC"/>
</dbReference>
<dbReference type="PANTHER" id="PTHR47245">
    <property type="entry name" value="PEPTIDYLPROLYL ISOMERASE"/>
    <property type="match status" value="1"/>
</dbReference>
<comment type="similarity">
    <text evidence="2">Belongs to the PpiC/parvulin rotamase family.</text>
</comment>
<protein>
    <recommendedName>
        <fullName evidence="3">peptidylprolyl isomerase</fullName>
        <ecNumber evidence="3">5.2.1.8</ecNumber>
    </recommendedName>
</protein>
<evidence type="ECO:0000313" key="7">
    <source>
        <dbReference type="EMBL" id="NYT46780.1"/>
    </source>
</evidence>
<keyword evidence="5 7" id="KW-0413">Isomerase</keyword>
<evidence type="ECO:0000256" key="4">
    <source>
        <dbReference type="ARBA" id="ARBA00023110"/>
    </source>
</evidence>
<accession>A0A7Z0SEW3</accession>
<comment type="caution">
    <text evidence="7">The sequence shown here is derived from an EMBL/GenBank/DDBJ whole genome shotgun (WGS) entry which is preliminary data.</text>
</comment>
<reference evidence="7 8" key="1">
    <citation type="submission" date="2020-05" db="EMBL/GenBank/DDBJ databases">
        <title>Horizontal transmission and recombination maintain forever young bacterial symbiont genomes.</title>
        <authorList>
            <person name="Russell S.L."/>
            <person name="Pepper-Tunick E."/>
            <person name="Svedberg J."/>
            <person name="Byrne A."/>
            <person name="Ruelas Castillo J."/>
            <person name="Vollmers C."/>
            <person name="Beinart R.A."/>
            <person name="Corbett-Detig R."/>
        </authorList>
    </citation>
    <scope>NUCLEOTIDE SEQUENCE [LARGE SCALE GENOMIC DNA]</scope>
    <source>
        <strain evidence="7">4727-3</strain>
    </source>
</reference>
<evidence type="ECO:0000259" key="6">
    <source>
        <dbReference type="PROSITE" id="PS50198"/>
    </source>
</evidence>
<dbReference type="PANTHER" id="PTHR47245:SF2">
    <property type="entry name" value="PEPTIDYL-PROLYL CIS-TRANS ISOMERASE HP_0175-RELATED"/>
    <property type="match status" value="1"/>
</dbReference>
<dbReference type="Gene3D" id="3.10.50.40">
    <property type="match status" value="1"/>
</dbReference>
<organism evidence="7 8">
    <name type="scientific">Candidatus Methanofishera endochildressiae</name>
    <dbReference type="NCBI Taxonomy" id="2738884"/>
    <lineage>
        <taxon>Bacteria</taxon>
        <taxon>Pseudomonadati</taxon>
        <taxon>Pseudomonadota</taxon>
        <taxon>Gammaproteobacteria</taxon>
        <taxon>Candidatus Methanofishera</taxon>
    </lineage>
</organism>
<comment type="catalytic activity">
    <reaction evidence="1">
        <text>[protein]-peptidylproline (omega=180) = [protein]-peptidylproline (omega=0)</text>
        <dbReference type="Rhea" id="RHEA:16237"/>
        <dbReference type="Rhea" id="RHEA-COMP:10747"/>
        <dbReference type="Rhea" id="RHEA-COMP:10748"/>
        <dbReference type="ChEBI" id="CHEBI:83833"/>
        <dbReference type="ChEBI" id="CHEBI:83834"/>
        <dbReference type="EC" id="5.2.1.8"/>
    </reaction>
</comment>